<dbReference type="CDD" id="cd03784">
    <property type="entry name" value="GT1_Gtf-like"/>
    <property type="match status" value="1"/>
</dbReference>
<name>A0A835CJQ0_9FABA</name>
<dbReference type="EMBL" id="JAAIUW010000001">
    <property type="protein sequence ID" value="KAF7844844.1"/>
    <property type="molecule type" value="Genomic_DNA"/>
</dbReference>
<evidence type="ECO:0000256" key="2">
    <source>
        <dbReference type="ARBA" id="ARBA00022676"/>
    </source>
</evidence>
<organism evidence="4 5">
    <name type="scientific">Senna tora</name>
    <dbReference type="NCBI Taxonomy" id="362788"/>
    <lineage>
        <taxon>Eukaryota</taxon>
        <taxon>Viridiplantae</taxon>
        <taxon>Streptophyta</taxon>
        <taxon>Embryophyta</taxon>
        <taxon>Tracheophyta</taxon>
        <taxon>Spermatophyta</taxon>
        <taxon>Magnoliopsida</taxon>
        <taxon>eudicotyledons</taxon>
        <taxon>Gunneridae</taxon>
        <taxon>Pentapetalae</taxon>
        <taxon>rosids</taxon>
        <taxon>fabids</taxon>
        <taxon>Fabales</taxon>
        <taxon>Fabaceae</taxon>
        <taxon>Caesalpinioideae</taxon>
        <taxon>Cassia clade</taxon>
        <taxon>Senna</taxon>
    </lineage>
</organism>
<protein>
    <submittedName>
        <fullName evidence="4">UDP-glycosyltransferase 72E1-like</fullName>
    </submittedName>
</protein>
<keyword evidence="5" id="KW-1185">Reference proteome</keyword>
<comment type="caution">
    <text evidence="4">The sequence shown here is derived from an EMBL/GenBank/DDBJ whole genome shotgun (WGS) entry which is preliminary data.</text>
</comment>
<gene>
    <name evidence="4" type="ORF">G2W53_001749</name>
</gene>
<evidence type="ECO:0000313" key="4">
    <source>
        <dbReference type="EMBL" id="KAF7844844.1"/>
    </source>
</evidence>
<dbReference type="Proteomes" id="UP000634136">
    <property type="component" value="Unassembled WGS sequence"/>
</dbReference>
<evidence type="ECO:0000256" key="3">
    <source>
        <dbReference type="ARBA" id="ARBA00022679"/>
    </source>
</evidence>
<evidence type="ECO:0000313" key="5">
    <source>
        <dbReference type="Proteomes" id="UP000634136"/>
    </source>
</evidence>
<dbReference type="AlphaFoldDB" id="A0A835CJQ0"/>
<dbReference type="PANTHER" id="PTHR48046:SF7">
    <property type="entry name" value="UDP-GLYCOSYLTRANSFERASE 72E1"/>
    <property type="match status" value="1"/>
</dbReference>
<dbReference type="Pfam" id="PF00201">
    <property type="entry name" value="UDPGT"/>
    <property type="match status" value="1"/>
</dbReference>
<keyword evidence="3 4" id="KW-0808">Transferase</keyword>
<comment type="similarity">
    <text evidence="1">Belongs to the UDP-glycosyltransferase family.</text>
</comment>
<reference evidence="4" key="1">
    <citation type="submission" date="2020-09" db="EMBL/GenBank/DDBJ databases">
        <title>Genome-Enabled Discovery of Anthraquinone Biosynthesis in Senna tora.</title>
        <authorList>
            <person name="Kang S.-H."/>
            <person name="Pandey R.P."/>
            <person name="Lee C.-M."/>
            <person name="Sim J.-S."/>
            <person name="Jeong J.-T."/>
            <person name="Choi B.-S."/>
            <person name="Jung M."/>
            <person name="Ginzburg D."/>
            <person name="Zhao K."/>
            <person name="Won S.Y."/>
            <person name="Oh T.-J."/>
            <person name="Yu Y."/>
            <person name="Kim N.-H."/>
            <person name="Lee O.R."/>
            <person name="Lee T.-H."/>
            <person name="Bashyal P."/>
            <person name="Kim T.-S."/>
            <person name="Lee W.-H."/>
            <person name="Kawkins C."/>
            <person name="Kim C.-K."/>
            <person name="Kim J.S."/>
            <person name="Ahn B.O."/>
            <person name="Rhee S.Y."/>
            <person name="Sohng J.K."/>
        </authorList>
    </citation>
    <scope>NUCLEOTIDE SEQUENCE</scope>
    <source>
        <tissue evidence="4">Leaf</tissue>
    </source>
</reference>
<dbReference type="SUPFAM" id="SSF53756">
    <property type="entry name" value="UDP-Glycosyltransferase/glycogen phosphorylase"/>
    <property type="match status" value="1"/>
</dbReference>
<dbReference type="OrthoDB" id="5835829at2759"/>
<sequence length="426" mass="47041">MASLSLIVVTTDTTTTRSHILHHTSHLPSLNLLVLPHVDVSHILGPNPPVVARIILTMLESLPLVRSSILSMNPRPSALIVDLFGTPAFAMARELGMLTYVFLTTNAWFSAVTVYSTVIDKKMEDRHVIHHEPLRIPSCKSIPFEDTFEPFLDRDDPMYEGFLKTAREIVSADGILVNTWQDLEPRSVKALLDRENLGGIVKGAIHFVGPLVRSIESKPNAKNNNVLQWLDEQPGESVIYVSFGSGGTLSEAQLTELAWGLELSQQRFVWVVRPPKEDDSSGTFFDVGNGNGSCNDDIVDYLPEGFQERTRNVGRVVLMWAPQAEILEHPSTGGFVTHCGWNSTLESLQNGVGMVAWPLFAEQRMNARMLTEELKVAVRVNNAMDGSVVSGEKALSKFGSSHESLCLMTKDCLNYLQGPIMKSFGA</sequence>
<keyword evidence="2" id="KW-0328">Glycosyltransferase</keyword>
<dbReference type="PANTHER" id="PTHR48046">
    <property type="entry name" value="UDP-GLYCOSYLTRANSFERASE 72E1"/>
    <property type="match status" value="1"/>
</dbReference>
<dbReference type="FunFam" id="3.40.50.2000:FF:000056">
    <property type="entry name" value="Glycosyltransferase"/>
    <property type="match status" value="1"/>
</dbReference>
<dbReference type="GO" id="GO:0047209">
    <property type="term" value="F:coniferyl-alcohol glucosyltransferase activity"/>
    <property type="evidence" value="ECO:0007669"/>
    <property type="project" value="TreeGrafter"/>
</dbReference>
<proteinExistence type="inferred from homology"/>
<dbReference type="InterPro" id="IPR002213">
    <property type="entry name" value="UDP_glucos_trans"/>
</dbReference>
<evidence type="ECO:0000256" key="1">
    <source>
        <dbReference type="ARBA" id="ARBA00009995"/>
    </source>
</evidence>
<dbReference type="Gene3D" id="3.40.50.2000">
    <property type="entry name" value="Glycogen Phosphorylase B"/>
    <property type="match status" value="2"/>
</dbReference>
<accession>A0A835CJQ0</accession>